<protein>
    <submittedName>
        <fullName evidence="12">Molybdopterin-dependent oxidoreductase</fullName>
    </submittedName>
</protein>
<dbReference type="Pfam" id="PF04879">
    <property type="entry name" value="Molybdop_Fe4S4"/>
    <property type="match status" value="1"/>
</dbReference>
<dbReference type="GO" id="GO:0008299">
    <property type="term" value="P:isoprenoid biosynthetic process"/>
    <property type="evidence" value="ECO:0007669"/>
    <property type="project" value="InterPro"/>
</dbReference>
<dbReference type="Pfam" id="PF04324">
    <property type="entry name" value="Fer2_BFD"/>
    <property type="match status" value="1"/>
</dbReference>
<keyword evidence="10" id="KW-0534">Nitrate assimilation</keyword>
<evidence type="ECO:0000313" key="13">
    <source>
        <dbReference type="Proteomes" id="UP000631694"/>
    </source>
</evidence>
<comment type="cofactor">
    <cofactor evidence="1">
        <name>Mo-bis(molybdopterin guanine dinucleotide)</name>
        <dbReference type="ChEBI" id="CHEBI:60539"/>
    </cofactor>
</comment>
<feature type="domain" description="4Fe-4S Mo/W bis-MGD-type" evidence="11">
    <location>
        <begin position="18"/>
        <end position="74"/>
    </location>
</feature>
<dbReference type="GO" id="GO:0046872">
    <property type="term" value="F:metal ion binding"/>
    <property type="evidence" value="ECO:0007669"/>
    <property type="project" value="UniProtKB-KW"/>
</dbReference>
<dbReference type="Pfam" id="PF01568">
    <property type="entry name" value="Molydop_binding"/>
    <property type="match status" value="1"/>
</dbReference>
<evidence type="ECO:0000313" key="12">
    <source>
        <dbReference type="EMBL" id="MBH0239688.1"/>
    </source>
</evidence>
<dbReference type="EMBL" id="JADZLT010000056">
    <property type="protein sequence ID" value="MBH0239688.1"/>
    <property type="molecule type" value="Genomic_DNA"/>
</dbReference>
<dbReference type="SUPFAM" id="SSF53706">
    <property type="entry name" value="Formate dehydrogenase/DMSO reductase, domains 1-3"/>
    <property type="match status" value="1"/>
</dbReference>
<keyword evidence="8" id="KW-0408">Iron</keyword>
<dbReference type="GO" id="GO:0051539">
    <property type="term" value="F:4 iron, 4 sulfur cluster binding"/>
    <property type="evidence" value="ECO:0007669"/>
    <property type="project" value="UniProtKB-KW"/>
</dbReference>
<dbReference type="PROSITE" id="PS00551">
    <property type="entry name" value="MOLYBDOPTERIN_PROK_1"/>
    <property type="match status" value="1"/>
</dbReference>
<dbReference type="GO" id="GO:0016491">
    <property type="term" value="F:oxidoreductase activity"/>
    <property type="evidence" value="ECO:0007669"/>
    <property type="project" value="UniProtKB-KW"/>
</dbReference>
<evidence type="ECO:0000256" key="1">
    <source>
        <dbReference type="ARBA" id="ARBA00001942"/>
    </source>
</evidence>
<dbReference type="GO" id="GO:0043546">
    <property type="term" value="F:molybdopterin cofactor binding"/>
    <property type="evidence" value="ECO:0007669"/>
    <property type="project" value="InterPro"/>
</dbReference>
<keyword evidence="9" id="KW-0411">Iron-sulfur</keyword>
<evidence type="ECO:0000259" key="11">
    <source>
        <dbReference type="PROSITE" id="PS51669"/>
    </source>
</evidence>
<dbReference type="GO" id="GO:0045333">
    <property type="term" value="P:cellular respiration"/>
    <property type="evidence" value="ECO:0007669"/>
    <property type="project" value="UniProtKB-ARBA"/>
</dbReference>
<dbReference type="GO" id="GO:0016020">
    <property type="term" value="C:membrane"/>
    <property type="evidence" value="ECO:0007669"/>
    <property type="project" value="TreeGrafter"/>
</dbReference>
<keyword evidence="4" id="KW-0004">4Fe-4S</keyword>
<comment type="cofactor">
    <cofactor evidence="2">
        <name>[4Fe-4S] cluster</name>
        <dbReference type="ChEBI" id="CHEBI:49883"/>
    </cofactor>
</comment>
<comment type="similarity">
    <text evidence="3">Belongs to the prokaryotic molybdopterin-containing oxidoreductase family. NasA/NapA/NarB subfamily.</text>
</comment>
<dbReference type="PANTHER" id="PTHR43105">
    <property type="entry name" value="RESPIRATORY NITRATE REDUCTASE"/>
    <property type="match status" value="1"/>
</dbReference>
<keyword evidence="5" id="KW-0500">Molybdenum</keyword>
<dbReference type="CDD" id="cd02754">
    <property type="entry name" value="MopB_Nitrate-R-NapA-like"/>
    <property type="match status" value="1"/>
</dbReference>
<keyword evidence="6" id="KW-0479">Metal-binding</keyword>
<dbReference type="AlphaFoldDB" id="A0A931I5K3"/>
<dbReference type="GO" id="GO:1990204">
    <property type="term" value="C:oxidoreductase complex"/>
    <property type="evidence" value="ECO:0007669"/>
    <property type="project" value="UniProtKB-ARBA"/>
</dbReference>
<dbReference type="InterPro" id="IPR050123">
    <property type="entry name" value="Prok_molybdopt-oxidoreductase"/>
</dbReference>
<evidence type="ECO:0000256" key="9">
    <source>
        <dbReference type="ARBA" id="ARBA00023014"/>
    </source>
</evidence>
<dbReference type="InterPro" id="IPR018294">
    <property type="entry name" value="ISPD_synthase_CS"/>
</dbReference>
<dbReference type="PROSITE" id="PS01295">
    <property type="entry name" value="ISPD"/>
    <property type="match status" value="1"/>
</dbReference>
<organism evidence="12 13">
    <name type="scientific">Methylobrevis albus</name>
    <dbReference type="NCBI Taxonomy" id="2793297"/>
    <lineage>
        <taxon>Bacteria</taxon>
        <taxon>Pseudomonadati</taxon>
        <taxon>Pseudomonadota</taxon>
        <taxon>Alphaproteobacteria</taxon>
        <taxon>Hyphomicrobiales</taxon>
        <taxon>Pleomorphomonadaceae</taxon>
        <taxon>Methylobrevis</taxon>
    </lineage>
</organism>
<dbReference type="SMART" id="SM00926">
    <property type="entry name" value="Molybdop_Fe4S4"/>
    <property type="match status" value="1"/>
</dbReference>
<dbReference type="InterPro" id="IPR027467">
    <property type="entry name" value="MopterinOxRdtase_cofactor_BS"/>
</dbReference>
<dbReference type="Gene3D" id="1.10.10.1100">
    <property type="entry name" value="BFD-like [2Fe-2S]-binding domain"/>
    <property type="match status" value="1"/>
</dbReference>
<dbReference type="CDD" id="cd02791">
    <property type="entry name" value="MopB_CT_Nitrate-R-NapA-like"/>
    <property type="match status" value="1"/>
</dbReference>
<evidence type="ECO:0000256" key="8">
    <source>
        <dbReference type="ARBA" id="ARBA00023004"/>
    </source>
</evidence>
<evidence type="ECO:0000256" key="3">
    <source>
        <dbReference type="ARBA" id="ARBA00008747"/>
    </source>
</evidence>
<dbReference type="Gene3D" id="2.20.25.90">
    <property type="entry name" value="ADC-like domains"/>
    <property type="match status" value="1"/>
</dbReference>
<dbReference type="Proteomes" id="UP000631694">
    <property type="component" value="Unassembled WGS sequence"/>
</dbReference>
<reference evidence="12" key="1">
    <citation type="submission" date="2020-12" db="EMBL/GenBank/DDBJ databases">
        <title>Methylobrevis albus sp. nov., isolated from fresh water lack sediment.</title>
        <authorList>
            <person name="Zou Q."/>
        </authorList>
    </citation>
    <scope>NUCLEOTIDE SEQUENCE</scope>
    <source>
        <strain evidence="12">L22</strain>
    </source>
</reference>
<dbReference type="InterPro" id="IPR006656">
    <property type="entry name" value="Mopterin_OxRdtase"/>
</dbReference>
<accession>A0A931I5K3</accession>
<dbReference type="InterPro" id="IPR041957">
    <property type="entry name" value="CT_Nitrate-R-NapA-like"/>
</dbReference>
<dbReference type="InterPro" id="IPR007419">
    <property type="entry name" value="BFD-like_2Fe2S-bd_dom"/>
</dbReference>
<keyword evidence="7" id="KW-0560">Oxidoreductase</keyword>
<proteinExistence type="inferred from homology"/>
<dbReference type="GO" id="GO:0042128">
    <property type="term" value="P:nitrate assimilation"/>
    <property type="evidence" value="ECO:0007669"/>
    <property type="project" value="UniProtKB-KW"/>
</dbReference>
<dbReference type="InterPro" id="IPR041854">
    <property type="entry name" value="BFD-like_2Fe2S-bd_dom_sf"/>
</dbReference>
<dbReference type="RefSeq" id="WP_197312771.1">
    <property type="nucleotide sequence ID" value="NZ_JADZLT010000056.1"/>
</dbReference>
<dbReference type="InterPro" id="IPR009010">
    <property type="entry name" value="Asp_de-COase-like_dom_sf"/>
</dbReference>
<dbReference type="InterPro" id="IPR006963">
    <property type="entry name" value="Mopterin_OxRdtase_4Fe-4S_dom"/>
</dbReference>
<evidence type="ECO:0000256" key="2">
    <source>
        <dbReference type="ARBA" id="ARBA00001966"/>
    </source>
</evidence>
<evidence type="ECO:0000256" key="7">
    <source>
        <dbReference type="ARBA" id="ARBA00023002"/>
    </source>
</evidence>
<dbReference type="Gene3D" id="3.40.228.10">
    <property type="entry name" value="Dimethylsulfoxide Reductase, domain 2"/>
    <property type="match status" value="1"/>
</dbReference>
<keyword evidence="13" id="KW-1185">Reference proteome</keyword>
<dbReference type="InterPro" id="IPR006657">
    <property type="entry name" value="MoPterin_dinucl-bd_dom"/>
</dbReference>
<evidence type="ECO:0000256" key="10">
    <source>
        <dbReference type="ARBA" id="ARBA00023063"/>
    </source>
</evidence>
<dbReference type="Pfam" id="PF00384">
    <property type="entry name" value="Molybdopterin"/>
    <property type="match status" value="1"/>
</dbReference>
<evidence type="ECO:0000256" key="5">
    <source>
        <dbReference type="ARBA" id="ARBA00022505"/>
    </source>
</evidence>
<comment type="caution">
    <text evidence="12">The sequence shown here is derived from an EMBL/GenBank/DDBJ whole genome shotgun (WGS) entry which is preliminary data.</text>
</comment>
<dbReference type="Gene3D" id="2.40.40.20">
    <property type="match status" value="1"/>
</dbReference>
<sequence length="925" mass="96551">MKRDPDAFPLASDPLPASTTVRTTCPYCGVGCGVLATTSADGVVSVAGDPEHPANFGRLCSKGAALAETLSLDDRLLHPEIGGARASWDDALGLVAGRFAETIAAHGPDSVAFYVSGQFLTEDYYAANKLMKGFIGSGNIDTNSRLCMASSVAGHKRAFGSDTVPGCYEDLEEADLVVLVGSNLAWCHPVLFQRLSAAKAARPELRIVNIDPRRTATSELADLQLAIAPGGDVALFSALLCHLADVGAADIRFIARHTNGLAETIDAAAISPDELPAATGLALAEIETFFDWFAGTAKVVTVYSQGVNQSVTGTDKVNAIINCHLLTGRIGRPGMGPFSVTGQPNAMGGREVGGLANQLAAHMDIGDAAARERVQRFWQAPTIADRPGLKAVEMFEAVADGRIKAIWIMATNPVVSLPDADAVRAALAACPFVVVSDVVRETDTTALAHVLLPAAAWGEKDGTVTNSERRISRQRGFLPLPGEARPDWWQIAEVARRMGFADAFGWDGAGAIFREHAALSAADNQGSRDFDIGGLAGLDDAGYDDLAPVQWPVPVTSQPGDTAPKRFFADGRFFTPDGKARFVPTPHRPLDLGAGNGFDMVLNTGRIRDQWHTMTRTGKTARLTAHIAEPFAEIHPADAARLGIDAAGLVRIASRHGSAVVRALVTDRQRPGAVFVPMHWTGQTASAARIDAVVAPATDPVSGQPGLKATAVRVAPFAASWYGFAVAATRPGTIAADYWALARARGGFRVELAGAAPVDAEQLLAGLVAPEPGDEVLRYQDAAAGIHRFAVFRAGRLIGALFLGPRPVAVSRSYVIGELARGDATAICDVSRSGEDADRASSRESGAGARLRLLAGRGGAAEPDTGAVVCSCFDVGVNTIVAAVTSGAAISVAAVGAALKAGTNCGSCRSEIGRIIDAHRVQKAG</sequence>
<dbReference type="Gene3D" id="3.40.50.740">
    <property type="match status" value="1"/>
</dbReference>
<evidence type="ECO:0000256" key="6">
    <source>
        <dbReference type="ARBA" id="ARBA00022723"/>
    </source>
</evidence>
<gene>
    <name evidence="12" type="ORF">I5731_17850</name>
</gene>
<name>A0A931I5K3_9HYPH</name>
<dbReference type="SUPFAM" id="SSF50692">
    <property type="entry name" value="ADC-like"/>
    <property type="match status" value="1"/>
</dbReference>
<evidence type="ECO:0000256" key="4">
    <source>
        <dbReference type="ARBA" id="ARBA00022485"/>
    </source>
</evidence>
<dbReference type="PANTHER" id="PTHR43105:SF9">
    <property type="entry name" value="NADPH-FE(3+) OXIDOREDUCTASE SUBUNIT ALPHA"/>
    <property type="match status" value="1"/>
</dbReference>
<dbReference type="PROSITE" id="PS51669">
    <property type="entry name" value="4FE4S_MOW_BIS_MGD"/>
    <property type="match status" value="1"/>
</dbReference>